<keyword evidence="10" id="KW-1185">Reference proteome</keyword>
<evidence type="ECO:0000256" key="3">
    <source>
        <dbReference type="ARBA" id="ARBA00022692"/>
    </source>
</evidence>
<keyword evidence="5 7" id="KW-1133">Transmembrane helix</keyword>
<dbReference type="GO" id="GO:0005789">
    <property type="term" value="C:endoplasmic reticulum membrane"/>
    <property type="evidence" value="ECO:0007669"/>
    <property type="project" value="UniProtKB-SubCell"/>
</dbReference>
<evidence type="ECO:0000256" key="5">
    <source>
        <dbReference type="ARBA" id="ARBA00022989"/>
    </source>
</evidence>
<dbReference type="AlphaFoldDB" id="A0A9P0AUB8"/>
<evidence type="ECO:0000313" key="10">
    <source>
        <dbReference type="Proteomes" id="UP001154078"/>
    </source>
</evidence>
<dbReference type="GO" id="GO:0006506">
    <property type="term" value="P:GPI anchor biosynthetic process"/>
    <property type="evidence" value="ECO:0007669"/>
    <property type="project" value="TreeGrafter"/>
</dbReference>
<keyword evidence="8" id="KW-0732">Signal</keyword>
<comment type="subcellular location">
    <subcellularLocation>
        <location evidence="1 7">Endoplasmic reticulum membrane</location>
        <topology evidence="1 7">Multi-pass membrane protein</topology>
    </subcellularLocation>
</comment>
<reference evidence="9" key="1">
    <citation type="submission" date="2021-12" db="EMBL/GenBank/DDBJ databases">
        <authorList>
            <person name="King R."/>
        </authorList>
    </citation>
    <scope>NUCLEOTIDE SEQUENCE</scope>
</reference>
<evidence type="ECO:0000256" key="8">
    <source>
        <dbReference type="SAM" id="SignalP"/>
    </source>
</evidence>
<comment type="pathway">
    <text evidence="7">Protein modification; protein glycosylation.</text>
</comment>
<proteinExistence type="inferred from homology"/>
<evidence type="ECO:0000256" key="7">
    <source>
        <dbReference type="RuleBase" id="RU365085"/>
    </source>
</evidence>
<dbReference type="PANTHER" id="PTHR16433:SF0">
    <property type="entry name" value="DOLICHOL-PHOSPHATE MANNOSYLTRANSFERASE SUBUNIT 3"/>
    <property type="match status" value="1"/>
</dbReference>
<comment type="function">
    <text evidence="7">Stabilizer subunit of the dolichol-phosphate mannose (DPM) synthase complex; tethers catalytic subunit to the ER.</text>
</comment>
<dbReference type="PANTHER" id="PTHR16433">
    <property type="entry name" value="DOLICHOL-PHOSPHATE MANNOSYLTRANSFERASE SUBUNIT 3"/>
    <property type="match status" value="1"/>
</dbReference>
<dbReference type="OrthoDB" id="2014333at2759"/>
<evidence type="ECO:0000256" key="6">
    <source>
        <dbReference type="ARBA" id="ARBA00023136"/>
    </source>
</evidence>
<feature type="chain" id="PRO_5040184933" description="Dolichol-phosphate mannosyltransferase subunit 3" evidence="8">
    <location>
        <begin position="20"/>
        <end position="97"/>
    </location>
</feature>
<dbReference type="InterPro" id="IPR013174">
    <property type="entry name" value="DPM3"/>
</dbReference>
<gene>
    <name evidence="9" type="ORF">MELIAE_LOCUS2088</name>
</gene>
<comment type="caution">
    <text evidence="7">Lacks conserved residue(s) required for the propagation of feature annotation.</text>
</comment>
<feature type="transmembrane region" description="Helical" evidence="7">
    <location>
        <begin position="37"/>
        <end position="59"/>
    </location>
</feature>
<evidence type="ECO:0000256" key="4">
    <source>
        <dbReference type="ARBA" id="ARBA00022824"/>
    </source>
</evidence>
<organism evidence="9 10">
    <name type="scientific">Brassicogethes aeneus</name>
    <name type="common">Rape pollen beetle</name>
    <name type="synonym">Meligethes aeneus</name>
    <dbReference type="NCBI Taxonomy" id="1431903"/>
    <lineage>
        <taxon>Eukaryota</taxon>
        <taxon>Metazoa</taxon>
        <taxon>Ecdysozoa</taxon>
        <taxon>Arthropoda</taxon>
        <taxon>Hexapoda</taxon>
        <taxon>Insecta</taxon>
        <taxon>Pterygota</taxon>
        <taxon>Neoptera</taxon>
        <taxon>Endopterygota</taxon>
        <taxon>Coleoptera</taxon>
        <taxon>Polyphaga</taxon>
        <taxon>Cucujiformia</taxon>
        <taxon>Nitidulidae</taxon>
        <taxon>Meligethinae</taxon>
        <taxon>Brassicogethes</taxon>
    </lineage>
</organism>
<evidence type="ECO:0000256" key="1">
    <source>
        <dbReference type="ARBA" id="ARBA00004477"/>
    </source>
</evidence>
<name>A0A9P0AUB8_BRAAE</name>
<feature type="signal peptide" evidence="8">
    <location>
        <begin position="1"/>
        <end position="19"/>
    </location>
</feature>
<keyword evidence="4 7" id="KW-0256">Endoplasmic reticulum</keyword>
<dbReference type="EMBL" id="OV121141">
    <property type="protein sequence ID" value="CAH0548649.1"/>
    <property type="molecule type" value="Genomic_DNA"/>
</dbReference>
<evidence type="ECO:0000313" key="9">
    <source>
        <dbReference type="EMBL" id="CAH0548649.1"/>
    </source>
</evidence>
<dbReference type="Proteomes" id="UP001154078">
    <property type="component" value="Chromosome 10"/>
</dbReference>
<protein>
    <recommendedName>
        <fullName evidence="7">Dolichol-phosphate mannosyltransferase subunit 3</fullName>
    </recommendedName>
</protein>
<keyword evidence="6 7" id="KW-0472">Membrane</keyword>
<comment type="subunit">
    <text evidence="7">Component of the dolichol-phosphate mannose (DPM) synthase complex.</text>
</comment>
<accession>A0A9P0AUB8</accession>
<dbReference type="Pfam" id="PF08285">
    <property type="entry name" value="DPM3"/>
    <property type="match status" value="1"/>
</dbReference>
<sequence length="97" mass="10934">MTKLMEWLAVLTVLGSIWGSMITKKVGAEFVDNNYTLVLYSPIIFVAIFGLYAASVVIYRTLTFNNCEEASIELQEDIKAAKEDLTRLGFKFKEIST</sequence>
<comment type="similarity">
    <text evidence="2 7">Belongs to the DPM3 family.</text>
</comment>
<dbReference type="GO" id="GO:0033185">
    <property type="term" value="C:dolichol-phosphate-mannose synthase complex"/>
    <property type="evidence" value="ECO:0007669"/>
    <property type="project" value="TreeGrafter"/>
</dbReference>
<evidence type="ECO:0000256" key="2">
    <source>
        <dbReference type="ARBA" id="ARBA00010430"/>
    </source>
</evidence>
<keyword evidence="3 7" id="KW-0812">Transmembrane</keyword>